<dbReference type="CDD" id="cd03216">
    <property type="entry name" value="ABC_Carb_Monos_I"/>
    <property type="match status" value="1"/>
</dbReference>
<gene>
    <name evidence="12" type="primary">araG</name>
    <name evidence="12" type="ORF">DI632_03745</name>
</gene>
<keyword evidence="3" id="KW-1003">Cell membrane</keyword>
<protein>
    <submittedName>
        <fullName evidence="12">L-arabinose ABC transporter ATP-binding protein AraG</fullName>
        <ecNumber evidence="12">3.6.3.17</ecNumber>
    </submittedName>
</protein>
<evidence type="ECO:0000259" key="11">
    <source>
        <dbReference type="PROSITE" id="PS50893"/>
    </source>
</evidence>
<dbReference type="PANTHER" id="PTHR43790:SF6">
    <property type="entry name" value="ARABINOSE IMPORT ATP-BINDING PROTEIN ARAG"/>
    <property type="match status" value="1"/>
</dbReference>
<evidence type="ECO:0000313" key="12">
    <source>
        <dbReference type="EMBL" id="PZO79750.1"/>
    </source>
</evidence>
<evidence type="ECO:0000256" key="7">
    <source>
        <dbReference type="ARBA" id="ARBA00022741"/>
    </source>
</evidence>
<dbReference type="InterPro" id="IPR003593">
    <property type="entry name" value="AAA+_ATPase"/>
</dbReference>
<dbReference type="Proteomes" id="UP000248614">
    <property type="component" value="Unassembled WGS sequence"/>
</dbReference>
<comment type="subcellular location">
    <subcellularLocation>
        <location evidence="1">Cell membrane</location>
        <topology evidence="1">Peripheral membrane protein</topology>
    </subcellularLocation>
</comment>
<dbReference type="EMBL" id="QFNF01000006">
    <property type="protein sequence ID" value="PZO79750.1"/>
    <property type="molecule type" value="Genomic_DNA"/>
</dbReference>
<dbReference type="InterPro" id="IPR003439">
    <property type="entry name" value="ABC_transporter-like_ATP-bd"/>
</dbReference>
<keyword evidence="12" id="KW-0378">Hydrolase</keyword>
<name>A0A2W4ZBS0_9SPHN</name>
<dbReference type="CDD" id="cd03215">
    <property type="entry name" value="ABC_Carb_Monos_II"/>
    <property type="match status" value="1"/>
</dbReference>
<keyword evidence="6" id="KW-0677">Repeat</keyword>
<keyword evidence="5" id="KW-0762">Sugar transport</keyword>
<evidence type="ECO:0000256" key="3">
    <source>
        <dbReference type="ARBA" id="ARBA00022475"/>
    </source>
</evidence>
<dbReference type="AlphaFoldDB" id="A0A2W4ZBS0"/>
<dbReference type="PROSITE" id="PS00211">
    <property type="entry name" value="ABC_TRANSPORTER_1"/>
    <property type="match status" value="1"/>
</dbReference>
<sequence length="507" mass="53898">MTERLHFDGVGKTFPGVVALDGVSFTVGAGEIRALIGENGAGKSTLLKILSGQYRPDKGTLAVDGRPCAFRQPRDAQDAGIAIIHQELQLVPDLSVAENLMLGTLPARGGWVDHAELHARAAGVLARLDEDIRPDTRLGSLSIGQRQMVEIGRALLREARIIAFDEPTSSLSARETERLMTIIGELRADGAAILYVSHRMEEVYALADSATVLRDGRHIADVAPVGPEDADRLIAAMAGRAIADIYAYRPRPHGDAALTINGIVGPGLRAPVSLQVAQGEILGLFGLVGAGRSELFRLIYGAERPEAGQVLRGEMPLPPGDPRAAIAAGLGLCPEDRKDAALLALAPVRENIAIGWRNRQGAVPWLRPRAERNGAAAVIVDMRVKTASAETPIGQLSGGNQQKAVIGRWLMADAGVLLLDEPTRGIDVGARSEIYDRLYRFTEAGGSVLFASSDMAEVLGVADRIAVMREGRLAAVIPRDQANAETLLRLALPEPALSNPVRDAVPA</sequence>
<accession>A0A2W4ZBS0</accession>
<proteinExistence type="predicted"/>
<dbReference type="SMART" id="SM00382">
    <property type="entry name" value="AAA"/>
    <property type="match status" value="2"/>
</dbReference>
<dbReference type="GO" id="GO:0016887">
    <property type="term" value="F:ATP hydrolysis activity"/>
    <property type="evidence" value="ECO:0007669"/>
    <property type="project" value="InterPro"/>
</dbReference>
<dbReference type="EC" id="3.6.3.17" evidence="12"/>
<evidence type="ECO:0000256" key="2">
    <source>
        <dbReference type="ARBA" id="ARBA00022448"/>
    </source>
</evidence>
<evidence type="ECO:0000256" key="5">
    <source>
        <dbReference type="ARBA" id="ARBA00022597"/>
    </source>
</evidence>
<keyword evidence="2" id="KW-0813">Transport</keyword>
<comment type="caution">
    <text evidence="12">The sequence shown here is derived from an EMBL/GenBank/DDBJ whole genome shotgun (WGS) entry which is preliminary data.</text>
</comment>
<dbReference type="InterPro" id="IPR050107">
    <property type="entry name" value="ABC_carbohydrate_import_ATPase"/>
</dbReference>
<dbReference type="FunFam" id="3.40.50.300:FF:000127">
    <property type="entry name" value="Ribose import ATP-binding protein RbsA"/>
    <property type="match status" value="1"/>
</dbReference>
<keyword evidence="10" id="KW-0472">Membrane</keyword>
<feature type="domain" description="ABC transporter" evidence="11">
    <location>
        <begin position="240"/>
        <end position="495"/>
    </location>
</feature>
<evidence type="ECO:0000313" key="13">
    <source>
        <dbReference type="Proteomes" id="UP000248614"/>
    </source>
</evidence>
<feature type="domain" description="ABC transporter" evidence="11">
    <location>
        <begin position="5"/>
        <end position="240"/>
    </location>
</feature>
<evidence type="ECO:0000256" key="1">
    <source>
        <dbReference type="ARBA" id="ARBA00004202"/>
    </source>
</evidence>
<evidence type="ECO:0000256" key="4">
    <source>
        <dbReference type="ARBA" id="ARBA00022519"/>
    </source>
</evidence>
<dbReference type="InterPro" id="IPR017871">
    <property type="entry name" value="ABC_transporter-like_CS"/>
</dbReference>
<keyword evidence="7" id="KW-0547">Nucleotide-binding</keyword>
<evidence type="ECO:0000256" key="6">
    <source>
        <dbReference type="ARBA" id="ARBA00022737"/>
    </source>
</evidence>
<dbReference type="PANTHER" id="PTHR43790">
    <property type="entry name" value="CARBOHYDRATE TRANSPORT ATP-BINDING PROTEIN MG119-RELATED"/>
    <property type="match status" value="1"/>
</dbReference>
<dbReference type="SUPFAM" id="SSF52540">
    <property type="entry name" value="P-loop containing nucleoside triphosphate hydrolases"/>
    <property type="match status" value="2"/>
</dbReference>
<keyword evidence="4" id="KW-0997">Cell inner membrane</keyword>
<keyword evidence="9" id="KW-1278">Translocase</keyword>
<keyword evidence="8 12" id="KW-0067">ATP-binding</keyword>
<organism evidence="12 13">
    <name type="scientific">Sphingomonas hengshuiensis</name>
    <dbReference type="NCBI Taxonomy" id="1609977"/>
    <lineage>
        <taxon>Bacteria</taxon>
        <taxon>Pseudomonadati</taxon>
        <taxon>Pseudomonadota</taxon>
        <taxon>Alphaproteobacteria</taxon>
        <taxon>Sphingomonadales</taxon>
        <taxon>Sphingomonadaceae</taxon>
        <taxon>Sphingomonas</taxon>
    </lineage>
</organism>
<dbReference type="Pfam" id="PF00005">
    <property type="entry name" value="ABC_tran"/>
    <property type="match status" value="2"/>
</dbReference>
<evidence type="ECO:0000256" key="9">
    <source>
        <dbReference type="ARBA" id="ARBA00022967"/>
    </source>
</evidence>
<dbReference type="InterPro" id="IPR027417">
    <property type="entry name" value="P-loop_NTPase"/>
</dbReference>
<dbReference type="GO" id="GO:0005524">
    <property type="term" value="F:ATP binding"/>
    <property type="evidence" value="ECO:0007669"/>
    <property type="project" value="UniProtKB-KW"/>
</dbReference>
<reference evidence="12 13" key="1">
    <citation type="submission" date="2017-08" db="EMBL/GenBank/DDBJ databases">
        <title>Infants hospitalized years apart are colonized by the same room-sourced microbial strains.</title>
        <authorList>
            <person name="Brooks B."/>
            <person name="Olm M.R."/>
            <person name="Firek B.A."/>
            <person name="Baker R."/>
            <person name="Thomas B.C."/>
            <person name="Morowitz M.J."/>
            <person name="Banfield J.F."/>
        </authorList>
    </citation>
    <scope>NUCLEOTIDE SEQUENCE [LARGE SCALE GENOMIC DNA]</scope>
    <source>
        <strain evidence="12">S2_018_000_R3_110</strain>
    </source>
</reference>
<dbReference type="PROSITE" id="PS50893">
    <property type="entry name" value="ABC_TRANSPORTER_2"/>
    <property type="match status" value="2"/>
</dbReference>
<evidence type="ECO:0000256" key="8">
    <source>
        <dbReference type="ARBA" id="ARBA00022840"/>
    </source>
</evidence>
<evidence type="ECO:0000256" key="10">
    <source>
        <dbReference type="ARBA" id="ARBA00023136"/>
    </source>
</evidence>
<dbReference type="Gene3D" id="3.40.50.300">
    <property type="entry name" value="P-loop containing nucleotide triphosphate hydrolases"/>
    <property type="match status" value="2"/>
</dbReference>
<dbReference type="GO" id="GO:0005886">
    <property type="term" value="C:plasma membrane"/>
    <property type="evidence" value="ECO:0007669"/>
    <property type="project" value="UniProtKB-SubCell"/>
</dbReference>